<feature type="non-terminal residue" evidence="1">
    <location>
        <position position="145"/>
    </location>
</feature>
<organism evidence="1 2">
    <name type="scientific">Aliiroseovarius halocynthiae</name>
    <dbReference type="NCBI Taxonomy" id="985055"/>
    <lineage>
        <taxon>Bacteria</taxon>
        <taxon>Pseudomonadati</taxon>
        <taxon>Pseudomonadota</taxon>
        <taxon>Alphaproteobacteria</taxon>
        <taxon>Rhodobacterales</taxon>
        <taxon>Paracoccaceae</taxon>
        <taxon>Aliiroseovarius</taxon>
    </lineage>
</organism>
<protein>
    <submittedName>
        <fullName evidence="1">Site-specific integrase</fullName>
    </submittedName>
</protein>
<keyword evidence="2" id="KW-1185">Reference proteome</keyword>
<reference evidence="1 2" key="1">
    <citation type="submission" date="2019-06" db="EMBL/GenBank/DDBJ databases">
        <title>A novel species of marine bacteria.</title>
        <authorList>
            <person name="Wang Y."/>
        </authorList>
    </citation>
    <scope>NUCLEOTIDE SEQUENCE [LARGE SCALE GENOMIC DNA]</scope>
    <source>
        <strain evidence="1 2">MA1-10</strain>
    </source>
</reference>
<dbReference type="Proteomes" id="UP000315816">
    <property type="component" value="Unassembled WGS sequence"/>
</dbReference>
<proteinExistence type="predicted"/>
<sequence>MTWSKCGGRELPPPSLPKGVHRVKKITKNGPLYYFYAWRGGPNFWTSTFRDPRDPEFLIAFADAVRTRFSSQYMPPQMVDDFLDSTAMPTGERTKADYRLWALRFAHEFADDPAKLWENPKSRGELNEWRAKWKDSPEQPHLTGP</sequence>
<name>A0A545SRN1_9RHOB</name>
<gene>
    <name evidence="1" type="ORF">FIL88_08960</name>
</gene>
<comment type="caution">
    <text evidence="1">The sequence shown here is derived from an EMBL/GenBank/DDBJ whole genome shotgun (WGS) entry which is preliminary data.</text>
</comment>
<dbReference type="EMBL" id="VICH01000006">
    <property type="protein sequence ID" value="TQV67638.1"/>
    <property type="molecule type" value="Genomic_DNA"/>
</dbReference>
<evidence type="ECO:0000313" key="1">
    <source>
        <dbReference type="EMBL" id="TQV67638.1"/>
    </source>
</evidence>
<accession>A0A545SRN1</accession>
<evidence type="ECO:0000313" key="2">
    <source>
        <dbReference type="Proteomes" id="UP000315816"/>
    </source>
</evidence>
<dbReference type="AlphaFoldDB" id="A0A545SRN1"/>